<sequence>MIKRKDCVLGIDTSNYKTSAAVIDSQGTILCDLRKLLKVKQGERGLRQSDALFQHVENLPELLEEALSDDRAQRIAAVACSDRPRPQEGSYMPVFKAGMGFGQAVAAALRVPYYTFSHQEGHIQAIRWGCGFEEQKQFLCYHLSGGTCELLKVSDAGIEIIGGSKDISFGQVIDRVGVKLGMRFPAGEEMDQCAMSAEKASAFLKKIPADGLYFNLSGIETQCGRRAEDMGGQAADEGIQGALIRELFDKIIAILAEITQKACEKTSITNIMFTGGVSASRYISEGLIEHFRNTEISIEFGQQRLSQDNAVGIALLGGKNLWL</sequence>
<name>A0ABT1RL22_9FIRM</name>
<dbReference type="SUPFAM" id="SSF53067">
    <property type="entry name" value="Actin-like ATPase domain"/>
    <property type="match status" value="1"/>
</dbReference>
<dbReference type="InterPro" id="IPR000905">
    <property type="entry name" value="Gcp-like_dom"/>
</dbReference>
<dbReference type="PRINTS" id="PR00789">
    <property type="entry name" value="OSIALOPTASE"/>
</dbReference>
<feature type="domain" description="Gcp-like" evidence="7">
    <location>
        <begin position="51"/>
        <end position="314"/>
    </location>
</feature>
<reference evidence="8 9" key="1">
    <citation type="submission" date="2022-06" db="EMBL/GenBank/DDBJ databases">
        <title>Isolation of gut microbiota from human fecal samples.</title>
        <authorList>
            <person name="Pamer E.G."/>
            <person name="Barat B."/>
            <person name="Waligurski E."/>
            <person name="Medina S."/>
            <person name="Paddock L."/>
            <person name="Mostad J."/>
        </authorList>
    </citation>
    <scope>NUCLEOTIDE SEQUENCE [LARGE SCALE GENOMIC DNA]</scope>
    <source>
        <strain evidence="8 9">SL.3.17</strain>
    </source>
</reference>
<dbReference type="PANTHER" id="PTHR11735:SF11">
    <property type="entry name" value="TRNA THREONYLCARBAMOYLADENOSINE BIOSYNTHESIS PROTEIN TSAB"/>
    <property type="match status" value="1"/>
</dbReference>
<keyword evidence="5" id="KW-0012">Acyltransferase</keyword>
<accession>A0ABT1RL22</accession>
<evidence type="ECO:0000259" key="7">
    <source>
        <dbReference type="Pfam" id="PF00814"/>
    </source>
</evidence>
<gene>
    <name evidence="8" type="ORF">NE619_04015</name>
</gene>
<dbReference type="Pfam" id="PF00814">
    <property type="entry name" value="TsaD"/>
    <property type="match status" value="1"/>
</dbReference>
<dbReference type="InterPro" id="IPR017861">
    <property type="entry name" value="KAE1/TsaD"/>
</dbReference>
<dbReference type="RefSeq" id="WP_256131072.1">
    <property type="nucleotide sequence ID" value="NZ_JANFXK010000003.1"/>
</dbReference>
<keyword evidence="2" id="KW-0808">Transferase</keyword>
<comment type="catalytic activity">
    <reaction evidence="6">
        <text>L-threonylcarbamoyladenylate + adenosine(37) in tRNA = N(6)-L-threonylcarbamoyladenosine(37) in tRNA + AMP + H(+)</text>
        <dbReference type="Rhea" id="RHEA:37059"/>
        <dbReference type="Rhea" id="RHEA-COMP:10162"/>
        <dbReference type="Rhea" id="RHEA-COMP:10163"/>
        <dbReference type="ChEBI" id="CHEBI:15378"/>
        <dbReference type="ChEBI" id="CHEBI:73682"/>
        <dbReference type="ChEBI" id="CHEBI:74411"/>
        <dbReference type="ChEBI" id="CHEBI:74418"/>
        <dbReference type="ChEBI" id="CHEBI:456215"/>
        <dbReference type="EC" id="2.3.1.234"/>
    </reaction>
</comment>
<evidence type="ECO:0000313" key="8">
    <source>
        <dbReference type="EMBL" id="MCQ4635884.1"/>
    </source>
</evidence>
<evidence type="ECO:0000256" key="2">
    <source>
        <dbReference type="ARBA" id="ARBA00022679"/>
    </source>
</evidence>
<evidence type="ECO:0000256" key="5">
    <source>
        <dbReference type="ARBA" id="ARBA00023315"/>
    </source>
</evidence>
<dbReference type="Proteomes" id="UP001524502">
    <property type="component" value="Unassembled WGS sequence"/>
</dbReference>
<keyword evidence="3" id="KW-0819">tRNA processing</keyword>
<comment type="caution">
    <text evidence="8">The sequence shown here is derived from an EMBL/GenBank/DDBJ whole genome shotgun (WGS) entry which is preliminary data.</text>
</comment>
<evidence type="ECO:0000256" key="1">
    <source>
        <dbReference type="ARBA" id="ARBA00012156"/>
    </source>
</evidence>
<dbReference type="InterPro" id="IPR043129">
    <property type="entry name" value="ATPase_NBD"/>
</dbReference>
<proteinExistence type="predicted"/>
<dbReference type="Gene3D" id="3.30.420.40">
    <property type="match status" value="2"/>
</dbReference>
<organism evidence="8 9">
    <name type="scientific">Anaerovorax odorimutans</name>
    <dbReference type="NCBI Taxonomy" id="109327"/>
    <lineage>
        <taxon>Bacteria</taxon>
        <taxon>Bacillati</taxon>
        <taxon>Bacillota</taxon>
        <taxon>Clostridia</taxon>
        <taxon>Peptostreptococcales</taxon>
        <taxon>Anaerovoracaceae</taxon>
        <taxon>Anaerovorax</taxon>
    </lineage>
</organism>
<evidence type="ECO:0000256" key="3">
    <source>
        <dbReference type="ARBA" id="ARBA00022694"/>
    </source>
</evidence>
<dbReference type="PANTHER" id="PTHR11735">
    <property type="entry name" value="TRNA N6-ADENOSINE THREONYLCARBAMOYLTRANSFERASE"/>
    <property type="match status" value="1"/>
</dbReference>
<dbReference type="EMBL" id="JANFXK010000003">
    <property type="protein sequence ID" value="MCQ4635884.1"/>
    <property type="molecule type" value="Genomic_DNA"/>
</dbReference>
<evidence type="ECO:0000313" key="9">
    <source>
        <dbReference type="Proteomes" id="UP001524502"/>
    </source>
</evidence>
<protein>
    <recommendedName>
        <fullName evidence="1">N(6)-L-threonylcarbamoyladenine synthase</fullName>
        <ecNumber evidence="1">2.3.1.234</ecNumber>
    </recommendedName>
</protein>
<dbReference type="EC" id="2.3.1.234" evidence="1"/>
<evidence type="ECO:0000256" key="6">
    <source>
        <dbReference type="ARBA" id="ARBA00048117"/>
    </source>
</evidence>
<keyword evidence="9" id="KW-1185">Reference proteome</keyword>
<evidence type="ECO:0000256" key="4">
    <source>
        <dbReference type="ARBA" id="ARBA00022723"/>
    </source>
</evidence>
<keyword evidence="4" id="KW-0479">Metal-binding</keyword>